<comment type="similarity">
    <text evidence="2">Belongs to the Tic20 family.</text>
</comment>
<feature type="transmembrane region" description="Helical" evidence="6">
    <location>
        <begin position="117"/>
        <end position="140"/>
    </location>
</feature>
<evidence type="ECO:0000256" key="6">
    <source>
        <dbReference type="SAM" id="Phobius"/>
    </source>
</evidence>
<dbReference type="PANTHER" id="PTHR33510:SF9">
    <property type="entry name" value="HIT-TYPE ZINC FINGER FAMILY PROTEIN-RELATED"/>
    <property type="match status" value="1"/>
</dbReference>
<protein>
    <submittedName>
        <fullName evidence="7">Uncharacterized protein</fullName>
    </submittedName>
</protein>
<organism evidence="7">
    <name type="scientific">Zooxanthella nutricula</name>
    <dbReference type="NCBI Taxonomy" id="1333877"/>
    <lineage>
        <taxon>Eukaryota</taxon>
        <taxon>Sar</taxon>
        <taxon>Alveolata</taxon>
        <taxon>Dinophyceae</taxon>
        <taxon>Peridiniales</taxon>
        <taxon>Peridiniales incertae sedis</taxon>
        <taxon>Zooxanthella</taxon>
    </lineage>
</organism>
<keyword evidence="4 6" id="KW-1133">Transmembrane helix</keyword>
<dbReference type="GO" id="GO:0031969">
    <property type="term" value="C:chloroplast membrane"/>
    <property type="evidence" value="ECO:0007669"/>
    <property type="project" value="UniProtKB-SubCell"/>
</dbReference>
<comment type="subcellular location">
    <subcellularLocation>
        <location evidence="1">Plastid</location>
        <location evidence="1">Chloroplast membrane</location>
        <topology evidence="1">Multi-pass membrane protein</topology>
    </subcellularLocation>
</comment>
<dbReference type="PANTHER" id="PTHR33510">
    <property type="entry name" value="PROTEIN TIC 20-II, CHLOROPLASTIC"/>
    <property type="match status" value="1"/>
</dbReference>
<evidence type="ECO:0000313" key="7">
    <source>
        <dbReference type="EMBL" id="CAD9540802.1"/>
    </source>
</evidence>
<proteinExistence type="inferred from homology"/>
<evidence type="ECO:0000256" key="3">
    <source>
        <dbReference type="ARBA" id="ARBA00022692"/>
    </source>
</evidence>
<dbReference type="EMBL" id="HBGW01024785">
    <property type="protein sequence ID" value="CAD9540802.1"/>
    <property type="molecule type" value="Transcribed_RNA"/>
</dbReference>
<evidence type="ECO:0000256" key="2">
    <source>
        <dbReference type="ARBA" id="ARBA00009596"/>
    </source>
</evidence>
<gene>
    <name evidence="7" type="ORF">BRAN1462_LOCUS15717</name>
</gene>
<dbReference type="AlphaFoldDB" id="A0A7S2JA72"/>
<feature type="transmembrane region" description="Helical" evidence="6">
    <location>
        <begin position="250"/>
        <end position="271"/>
    </location>
</feature>
<feature type="transmembrane region" description="Helical" evidence="6">
    <location>
        <begin position="220"/>
        <end position="238"/>
    </location>
</feature>
<reference evidence="7" key="1">
    <citation type="submission" date="2021-01" db="EMBL/GenBank/DDBJ databases">
        <authorList>
            <person name="Corre E."/>
            <person name="Pelletier E."/>
            <person name="Niang G."/>
            <person name="Scheremetjew M."/>
            <person name="Finn R."/>
            <person name="Kale V."/>
            <person name="Holt S."/>
            <person name="Cochrane G."/>
            <person name="Meng A."/>
            <person name="Brown T."/>
            <person name="Cohen L."/>
        </authorList>
    </citation>
    <scope>NUCLEOTIDE SEQUENCE</scope>
    <source>
        <strain evidence="7">RCC3387</strain>
    </source>
</reference>
<name>A0A7S2JA72_9DINO</name>
<evidence type="ECO:0000256" key="5">
    <source>
        <dbReference type="ARBA" id="ARBA00023136"/>
    </source>
</evidence>
<feature type="transmembrane region" description="Helical" evidence="6">
    <location>
        <begin position="43"/>
        <end position="61"/>
    </location>
</feature>
<dbReference type="InterPro" id="IPR005691">
    <property type="entry name" value="Tic20"/>
</dbReference>
<keyword evidence="3 6" id="KW-0812">Transmembrane</keyword>
<keyword evidence="5 6" id="KW-0472">Membrane</keyword>
<dbReference type="Pfam" id="PF16166">
    <property type="entry name" value="TIC20"/>
    <property type="match status" value="1"/>
</dbReference>
<sequence>MLVGTMREVVRNYFSSAAAFNLREELFQEMAVAQTYKNSVGPWIQTGIVALLVSGLIILGIRKFIKSMKDWERAEELKDMSRMGEDAAFLMSTPVDATPLEKKKEKLMRRRLTPWPVRFFGAVADKIWMFRIGACVGYLLPLLNVLDFGEISISLNPYPLGVPASQPIVDFMQNTLKMRFLYNAYLKSGYYFLIVWFLFIQFAVRNKAAPFFLRFHSSQAILISMLLGVPQQVFFAVLNPWESGLVVQTIMYHTMVSIFLFVVLLVMYCCIRALMKQTMKLPLVSEAAEMWAGKE</sequence>
<feature type="transmembrane region" description="Helical" evidence="6">
    <location>
        <begin position="180"/>
        <end position="199"/>
    </location>
</feature>
<accession>A0A7S2JA72</accession>
<evidence type="ECO:0000256" key="1">
    <source>
        <dbReference type="ARBA" id="ARBA00004508"/>
    </source>
</evidence>
<evidence type="ECO:0000256" key="4">
    <source>
        <dbReference type="ARBA" id="ARBA00022989"/>
    </source>
</evidence>